<evidence type="ECO:0000313" key="2">
    <source>
        <dbReference type="Proteomes" id="UP000322873"/>
    </source>
</evidence>
<proteinExistence type="predicted"/>
<comment type="caution">
    <text evidence="1">The sequence shown here is derived from an EMBL/GenBank/DDBJ whole genome shotgun (WGS) entry which is preliminary data.</text>
</comment>
<organism evidence="1 2">
    <name type="scientific">Monilinia fructicola</name>
    <name type="common">Brown rot fungus</name>
    <name type="synonym">Ciboria fructicola</name>
    <dbReference type="NCBI Taxonomy" id="38448"/>
    <lineage>
        <taxon>Eukaryota</taxon>
        <taxon>Fungi</taxon>
        <taxon>Dikarya</taxon>
        <taxon>Ascomycota</taxon>
        <taxon>Pezizomycotina</taxon>
        <taxon>Leotiomycetes</taxon>
        <taxon>Helotiales</taxon>
        <taxon>Sclerotiniaceae</taxon>
        <taxon>Monilinia</taxon>
    </lineage>
</organism>
<keyword evidence="2" id="KW-1185">Reference proteome</keyword>
<dbReference type="EMBL" id="VICG01000002">
    <property type="protein sequence ID" value="KAA8575761.1"/>
    <property type="molecule type" value="Genomic_DNA"/>
</dbReference>
<evidence type="ECO:0000313" key="1">
    <source>
        <dbReference type="EMBL" id="KAA8575761.1"/>
    </source>
</evidence>
<dbReference type="Proteomes" id="UP000322873">
    <property type="component" value="Unassembled WGS sequence"/>
</dbReference>
<protein>
    <submittedName>
        <fullName evidence="1">Uncharacterized protein</fullName>
    </submittedName>
</protein>
<reference evidence="1 2" key="1">
    <citation type="submission" date="2019-06" db="EMBL/GenBank/DDBJ databases">
        <title>Genome Sequence of the Brown Rot Fungal Pathogen Monilinia fructicola.</title>
        <authorList>
            <person name="De Miccolis Angelini R.M."/>
            <person name="Landi L."/>
            <person name="Abate D."/>
            <person name="Pollastro S."/>
            <person name="Romanazzi G."/>
            <person name="Faretra F."/>
        </authorList>
    </citation>
    <scope>NUCLEOTIDE SEQUENCE [LARGE SCALE GENOMIC DNA]</scope>
    <source>
        <strain evidence="1 2">Mfrc123</strain>
    </source>
</reference>
<sequence length="67" mass="7734">MEPLFEDTAAAVQPIVYRVRRHGNPHYVYRTVCLCRAERTGHITLIKRSQATLSSTKLLRRANHMAK</sequence>
<accession>A0A5M9K2J5</accession>
<gene>
    <name evidence="1" type="ORF">EYC84_004865</name>
</gene>
<name>A0A5M9K2J5_MONFR</name>
<dbReference type="AlphaFoldDB" id="A0A5M9K2J5"/>